<keyword evidence="14" id="KW-1185">Reference proteome</keyword>
<gene>
    <name evidence="13" type="ORF">ATEIFO6365_0011021000</name>
</gene>
<evidence type="ECO:0000259" key="12">
    <source>
        <dbReference type="Pfam" id="PF20645"/>
    </source>
</evidence>
<dbReference type="VEuPathDB" id="FungiDB:ATEG_03808"/>
<feature type="domain" description="Rrn7/TAF1B C-terminal cyclin" evidence="12">
    <location>
        <begin position="223"/>
        <end position="390"/>
    </location>
</feature>
<evidence type="ECO:0000256" key="1">
    <source>
        <dbReference type="ARBA" id="ARBA00004604"/>
    </source>
</evidence>
<dbReference type="Pfam" id="PF11781">
    <property type="entry name" value="Zn_ribbon_RRN7"/>
    <property type="match status" value="1"/>
</dbReference>
<dbReference type="GO" id="GO:0042790">
    <property type="term" value="P:nucleolar large rRNA transcription by RNA polymerase I"/>
    <property type="evidence" value="ECO:0007669"/>
    <property type="project" value="TreeGrafter"/>
</dbReference>
<sequence length="544" mass="62580">MEYITRGVCGQEGCRERRYYLDNGLWFCRRGHQQEGRQVEEDPDDFGTQGKRNRVKKAVIEKGHKTYRGRHAYVLFLQTYQLILWKQCSALVQNKGFPSQFEHVVRDLWALRLEKYEAKLREVSEDADTLEFFSSQPAGEPDDQLDLLTSGGKRIQWPRLVDTVALCYLGALLMRLPISVGDFHRMVMREEVPYIRVIKSIPRDIRDKLPQEYLALIETTRLLKAEHLHKAVFELLLLYNQCFNIEFPPLNVPALLYNYIRRLALPVELYPAVKRLRDLLGFTFEFPTKVIGKRKPLHLPEVQLVTLIVISTKLLFPFDDIERYPVSAKDPTTQVIDWKVWAQTQRQFDNRETSAGRIGRGNEITINEQDVFSLTPAQLDEYMDWYEKSWLDPSKGSNPLADMFPIGSNPGDTQLNPRPATGTDDDAAVLDAMVQTATSDLRPRSVIPESEADVPRPGSSYARYRMESDLPETAKPFYETVAKVAGVSLATLVRSVSQAENRIIRWLDEQRRIEYFGGFETESSEDSDDDLGRLSENSMSDLDN</sequence>
<evidence type="ECO:0000256" key="9">
    <source>
        <dbReference type="ARBA" id="ARBA00023242"/>
    </source>
</evidence>
<evidence type="ECO:0000313" key="14">
    <source>
        <dbReference type="Proteomes" id="UP000452235"/>
    </source>
</evidence>
<dbReference type="PANTHER" id="PTHR31576">
    <property type="entry name" value="TATA BOX-BINDING PROTEIN-ASSOCIATED FACTOR RNA POLYMERASE I SUBUNIT B"/>
    <property type="match status" value="1"/>
</dbReference>
<feature type="domain" description="Rrn7/TAF1B N-terminal cyclin" evidence="11">
    <location>
        <begin position="80"/>
        <end position="203"/>
    </location>
</feature>
<dbReference type="InterPro" id="IPR033599">
    <property type="entry name" value="TAF1B/Rrn7"/>
</dbReference>
<evidence type="ECO:0000259" key="10">
    <source>
        <dbReference type="Pfam" id="PF11781"/>
    </source>
</evidence>
<accession>A0A5M3Z2Y3</accession>
<evidence type="ECO:0000259" key="11">
    <source>
        <dbReference type="Pfam" id="PF20644"/>
    </source>
</evidence>
<dbReference type="InterPro" id="IPR048538">
    <property type="entry name" value="Rrn7_cyclin_C"/>
</dbReference>
<keyword evidence="4" id="KW-0863">Zinc-finger</keyword>
<dbReference type="GO" id="GO:0001164">
    <property type="term" value="F:RNA polymerase I core promoter sequence-specific DNA binding"/>
    <property type="evidence" value="ECO:0007669"/>
    <property type="project" value="InterPro"/>
</dbReference>
<reference evidence="13 14" key="1">
    <citation type="submission" date="2020-01" db="EMBL/GenBank/DDBJ databases">
        <title>Aspergillus terreus IFO 6365 whole genome shotgun sequence.</title>
        <authorList>
            <person name="Kanamasa S."/>
            <person name="Takahashi H."/>
        </authorList>
    </citation>
    <scope>NUCLEOTIDE SEQUENCE [LARGE SCALE GENOMIC DNA]</scope>
    <source>
        <strain evidence="13 14">IFO 6365</strain>
    </source>
</reference>
<dbReference type="Pfam" id="PF20645">
    <property type="entry name" value="Rrn7_cyclin_C"/>
    <property type="match status" value="1"/>
</dbReference>
<organism evidence="13 14">
    <name type="scientific">Aspergillus terreus</name>
    <dbReference type="NCBI Taxonomy" id="33178"/>
    <lineage>
        <taxon>Eukaryota</taxon>
        <taxon>Fungi</taxon>
        <taxon>Dikarya</taxon>
        <taxon>Ascomycota</taxon>
        <taxon>Pezizomycotina</taxon>
        <taxon>Eurotiomycetes</taxon>
        <taxon>Eurotiomycetidae</taxon>
        <taxon>Eurotiales</taxon>
        <taxon>Aspergillaceae</taxon>
        <taxon>Aspergillus</taxon>
        <taxon>Aspergillus subgen. Circumdati</taxon>
    </lineage>
</organism>
<dbReference type="GO" id="GO:0008270">
    <property type="term" value="F:zinc ion binding"/>
    <property type="evidence" value="ECO:0007669"/>
    <property type="project" value="UniProtKB-KW"/>
</dbReference>
<keyword evidence="9" id="KW-0539">Nucleus</keyword>
<dbReference type="AlphaFoldDB" id="A0A5M3Z2Y3"/>
<keyword evidence="5" id="KW-0862">Zinc</keyword>
<evidence type="ECO:0000256" key="5">
    <source>
        <dbReference type="ARBA" id="ARBA00022833"/>
    </source>
</evidence>
<dbReference type="Proteomes" id="UP000452235">
    <property type="component" value="Unassembled WGS sequence"/>
</dbReference>
<evidence type="ECO:0000256" key="7">
    <source>
        <dbReference type="ARBA" id="ARBA00023125"/>
    </source>
</evidence>
<keyword evidence="7" id="KW-0238">DNA-binding</keyword>
<evidence type="ECO:0000313" key="13">
    <source>
        <dbReference type="EMBL" id="GFF19951.1"/>
    </source>
</evidence>
<dbReference type="PANTHER" id="PTHR31576:SF2">
    <property type="entry name" value="TATA BOX-BINDING PROTEIN-ASSOCIATED FACTOR RNA POLYMERASE I SUBUNIT B"/>
    <property type="match status" value="1"/>
</dbReference>
<dbReference type="Pfam" id="PF20644">
    <property type="entry name" value="Rrn7_cyclin_N"/>
    <property type="match status" value="1"/>
</dbReference>
<evidence type="ECO:0000256" key="8">
    <source>
        <dbReference type="ARBA" id="ARBA00023163"/>
    </source>
</evidence>
<dbReference type="OrthoDB" id="428577at2759"/>
<evidence type="ECO:0000256" key="2">
    <source>
        <dbReference type="ARBA" id="ARBA00006899"/>
    </source>
</evidence>
<evidence type="ECO:0000256" key="4">
    <source>
        <dbReference type="ARBA" id="ARBA00022771"/>
    </source>
</evidence>
<comment type="subcellular location">
    <subcellularLocation>
        <location evidence="1">Nucleus</location>
        <location evidence="1">Nucleolus</location>
    </subcellularLocation>
</comment>
<name>A0A5M3Z2Y3_ASPTE</name>
<keyword evidence="13" id="KW-0396">Initiation factor</keyword>
<keyword evidence="13" id="KW-0648">Protein biosynthesis</keyword>
<evidence type="ECO:0000256" key="6">
    <source>
        <dbReference type="ARBA" id="ARBA00023015"/>
    </source>
</evidence>
<dbReference type="InterPro" id="IPR021752">
    <property type="entry name" value="TF_Rrn7_Zf"/>
</dbReference>
<dbReference type="GO" id="GO:0070860">
    <property type="term" value="C:RNA polymerase I core factor complex"/>
    <property type="evidence" value="ECO:0007669"/>
    <property type="project" value="InterPro"/>
</dbReference>
<dbReference type="EMBL" id="BLJY01000011">
    <property type="protein sequence ID" value="GFF19951.1"/>
    <property type="molecule type" value="Genomic_DNA"/>
</dbReference>
<comment type="caution">
    <text evidence="13">The sequence shown here is derived from an EMBL/GenBank/DDBJ whole genome shotgun (WGS) entry which is preliminary data.</text>
</comment>
<comment type="similarity">
    <text evidence="2">Belongs to the RRN7/TAF1B family.</text>
</comment>
<protein>
    <submittedName>
        <fullName evidence="13">RNA polymerase I-specific transcription initiation factor Rrn7</fullName>
    </submittedName>
</protein>
<evidence type="ECO:0000256" key="3">
    <source>
        <dbReference type="ARBA" id="ARBA00022723"/>
    </source>
</evidence>
<keyword evidence="6" id="KW-0805">Transcription regulation</keyword>
<keyword evidence="8" id="KW-0804">Transcription</keyword>
<dbReference type="InterPro" id="IPR048540">
    <property type="entry name" value="Rrn7_cyclin_N"/>
</dbReference>
<proteinExistence type="inferred from homology"/>
<keyword evidence="3" id="KW-0479">Metal-binding</keyword>
<dbReference type="GO" id="GO:0003743">
    <property type="term" value="F:translation initiation factor activity"/>
    <property type="evidence" value="ECO:0007669"/>
    <property type="project" value="UniProtKB-KW"/>
</dbReference>
<feature type="domain" description="RRN7-type" evidence="10">
    <location>
        <begin position="4"/>
        <end position="36"/>
    </location>
</feature>